<dbReference type="PROSITE" id="PS51257">
    <property type="entry name" value="PROKAR_LIPOPROTEIN"/>
    <property type="match status" value="1"/>
</dbReference>
<name>A0A4Q0Y945_9GAMM</name>
<gene>
    <name evidence="1" type="ORF">CS022_24510</name>
</gene>
<comment type="caution">
    <text evidence="1">The sequence shown here is derived from an EMBL/GenBank/DDBJ whole genome shotgun (WGS) entry which is preliminary data.</text>
</comment>
<accession>A0A4Q0Y945</accession>
<protein>
    <submittedName>
        <fullName evidence="1">Uncharacterized protein</fullName>
    </submittedName>
</protein>
<dbReference type="Proteomes" id="UP000290287">
    <property type="component" value="Unassembled WGS sequence"/>
</dbReference>
<sequence length="96" mass="10911">MRIIWLPIILLSLMACSDGHEGASHSLKQELKSTEVSCQFLESSKFSKGYWVRSELDGWGLLVVTKNNEPNSYTLALMAHGHERAMETREIECEQL</sequence>
<dbReference type="EMBL" id="PEIB01000077">
    <property type="protein sequence ID" value="RXJ66757.1"/>
    <property type="molecule type" value="Genomic_DNA"/>
</dbReference>
<dbReference type="AlphaFoldDB" id="A0A4Q0Y945"/>
<evidence type="ECO:0000313" key="2">
    <source>
        <dbReference type="Proteomes" id="UP000290287"/>
    </source>
</evidence>
<reference evidence="1 2" key="1">
    <citation type="submission" date="2017-10" db="EMBL/GenBank/DDBJ databases">
        <title>Nyctiphanis sp. nov., isolated from the stomach of the euphausiid Nyctiphanes simplex (Hansen, 1911) in the Gulf of California.</title>
        <authorList>
            <person name="Gomez-Gil B."/>
            <person name="Aguilar-Mendez M."/>
            <person name="Lopez-Cortes A."/>
            <person name="Gomez-Gutierrez J."/>
            <person name="Roque A."/>
            <person name="Lang E."/>
            <person name="Gonzalez-Castillo A."/>
        </authorList>
    </citation>
    <scope>NUCLEOTIDE SEQUENCE [LARGE SCALE GENOMIC DNA]</scope>
    <source>
        <strain evidence="1 2">CAIM 600</strain>
    </source>
</reference>
<proteinExistence type="predicted"/>
<evidence type="ECO:0000313" key="1">
    <source>
        <dbReference type="EMBL" id="RXJ66757.1"/>
    </source>
</evidence>
<organism evidence="1 2">
    <name type="scientific">Veronia nyctiphanis</name>
    <dbReference type="NCBI Taxonomy" id="1278244"/>
    <lineage>
        <taxon>Bacteria</taxon>
        <taxon>Pseudomonadati</taxon>
        <taxon>Pseudomonadota</taxon>
        <taxon>Gammaproteobacteria</taxon>
        <taxon>Vibrionales</taxon>
        <taxon>Vibrionaceae</taxon>
        <taxon>Veronia</taxon>
    </lineage>
</organism>
<keyword evidence="2" id="KW-1185">Reference proteome</keyword>